<dbReference type="GO" id="GO:0016740">
    <property type="term" value="F:transferase activity"/>
    <property type="evidence" value="ECO:0007669"/>
    <property type="project" value="UniProtKB-KW"/>
</dbReference>
<comment type="caution">
    <text evidence="7">The sequence shown here is derived from an EMBL/GenBank/DDBJ whole genome shotgun (WGS) entry which is preliminary data.</text>
</comment>
<dbReference type="Proteomes" id="UP001345963">
    <property type="component" value="Unassembled WGS sequence"/>
</dbReference>
<dbReference type="InterPro" id="IPR033010">
    <property type="entry name" value="Cdc20/Fizzy"/>
</dbReference>
<sequence length="553" mass="61295">MSQSQKSRVGFKSCGVTSTKFKSHKERRERRVILLNERSTFSSGGDVCENLDKMAQFGFENDIHSILKLDMPITNAPMARWQRKASSSNTAGLSSLSPGKSANVSLSSSKTPTKTPGKGKKTPSKMGGDRFIPIRSNKQMDVANFLITKENEPVDANTSVSSESQKFWSVTLNGYNIEDAKILHLGGKPLNAPEGYQNNLKVLYSQAMTPASLKKNRYISSSPDRILDAPDLRNDFYLNLLDWSSRNILAVALNNNVYLWDAAQGDIHLLMKMEREEDYISSLSWTKEGNYLAVGTSDCKVQLWDVENQKRLRSMASHTARIGVLSWNDHILSSGSRSGQIHHHDVRVADHHISTLAGHSQEVCGLKWSPDGRYLASGGNDNLVCLWPRVQEGSSNRDGQLIRCLNEHQGAVKALAWCPWQSNILASGGGTSDRHIRTWNVNTGSCISSLDTQSQISSLLFAPNYKELVSAHGYAHNNVVIWKYPSLTKVAELNGHDGRVLNLILSPDNTTVATVAGDETIRLWKCFEMDPATKKSKERLVKSASSVIHQSIR</sequence>
<evidence type="ECO:0000256" key="5">
    <source>
        <dbReference type="SAM" id="MobiDB-lite"/>
    </source>
</evidence>
<protein>
    <submittedName>
        <fullName evidence="7">Ubiquitin-protein transferase activating protein</fullName>
    </submittedName>
</protein>
<name>A0ABU7CD66_9TELE</name>
<evidence type="ECO:0000313" key="8">
    <source>
        <dbReference type="Proteomes" id="UP001345963"/>
    </source>
</evidence>
<dbReference type="PROSITE" id="PS50294">
    <property type="entry name" value="WD_REPEATS_REGION"/>
    <property type="match status" value="3"/>
</dbReference>
<feature type="compositionally biased region" description="Low complexity" evidence="5">
    <location>
        <begin position="107"/>
        <end position="116"/>
    </location>
</feature>
<dbReference type="InterPro" id="IPR056150">
    <property type="entry name" value="WD40_CDC20-Fz"/>
</dbReference>
<feature type="region of interest" description="Disordered" evidence="5">
    <location>
        <begin position="80"/>
        <end position="132"/>
    </location>
</feature>
<feature type="domain" description="CDC20/Fizzy WD40" evidence="6">
    <location>
        <begin position="227"/>
        <end position="524"/>
    </location>
</feature>
<dbReference type="SMART" id="SM00320">
    <property type="entry name" value="WD40"/>
    <property type="match status" value="7"/>
</dbReference>
<dbReference type="PROSITE" id="PS50082">
    <property type="entry name" value="WD_REPEATS_2"/>
    <property type="match status" value="3"/>
</dbReference>
<keyword evidence="8" id="KW-1185">Reference proteome</keyword>
<dbReference type="CDD" id="cd00200">
    <property type="entry name" value="WD40"/>
    <property type="match status" value="1"/>
</dbReference>
<dbReference type="Gene3D" id="2.130.10.10">
    <property type="entry name" value="YVTN repeat-like/Quinoprotein amine dehydrogenase"/>
    <property type="match status" value="1"/>
</dbReference>
<evidence type="ECO:0000259" key="6">
    <source>
        <dbReference type="Pfam" id="PF24807"/>
    </source>
</evidence>
<evidence type="ECO:0000256" key="4">
    <source>
        <dbReference type="PROSITE-ProRule" id="PRU00221"/>
    </source>
</evidence>
<proteinExistence type="inferred from homology"/>
<dbReference type="PANTHER" id="PTHR19918">
    <property type="entry name" value="CELL DIVISION CYCLE 20 CDC20 FIZZY -RELATED"/>
    <property type="match status" value="1"/>
</dbReference>
<reference evidence="7 8" key="1">
    <citation type="submission" date="2021-07" db="EMBL/GenBank/DDBJ databases">
        <authorList>
            <person name="Palmer J.M."/>
        </authorList>
    </citation>
    <scope>NUCLEOTIDE SEQUENCE [LARGE SCALE GENOMIC DNA]</scope>
    <source>
        <strain evidence="7 8">AT_MEX2019</strain>
        <tissue evidence="7">Muscle</tissue>
    </source>
</reference>
<keyword evidence="7" id="KW-0808">Transferase</keyword>
<keyword evidence="2 4" id="KW-0853">WD repeat</keyword>
<dbReference type="InterPro" id="IPR036322">
    <property type="entry name" value="WD40_repeat_dom_sf"/>
</dbReference>
<keyword evidence="3" id="KW-0677">Repeat</keyword>
<feature type="repeat" description="WD" evidence="4">
    <location>
        <begin position="356"/>
        <end position="387"/>
    </location>
</feature>
<evidence type="ECO:0000256" key="3">
    <source>
        <dbReference type="ARBA" id="ARBA00022737"/>
    </source>
</evidence>
<gene>
    <name evidence="7" type="primary">CDC20</name>
    <name evidence="7" type="ORF">ATANTOWER_001580</name>
</gene>
<feature type="repeat" description="WD" evidence="4">
    <location>
        <begin position="273"/>
        <end position="314"/>
    </location>
</feature>
<feature type="compositionally biased region" description="Low complexity" evidence="5">
    <location>
        <begin position="85"/>
        <end position="97"/>
    </location>
</feature>
<dbReference type="InterPro" id="IPR001680">
    <property type="entry name" value="WD40_rpt"/>
</dbReference>
<comment type="similarity">
    <text evidence="1">Belongs to the WD repeat CDC20/Fizzy family.</text>
</comment>
<feature type="repeat" description="WD" evidence="4">
    <location>
        <begin position="493"/>
        <end position="525"/>
    </location>
</feature>
<dbReference type="Pfam" id="PF24807">
    <property type="entry name" value="WD40_CDC20-Fz"/>
    <property type="match status" value="1"/>
</dbReference>
<evidence type="ECO:0000313" key="7">
    <source>
        <dbReference type="EMBL" id="MED6260101.1"/>
    </source>
</evidence>
<evidence type="ECO:0000256" key="1">
    <source>
        <dbReference type="ARBA" id="ARBA00006445"/>
    </source>
</evidence>
<dbReference type="SUPFAM" id="SSF50978">
    <property type="entry name" value="WD40 repeat-like"/>
    <property type="match status" value="1"/>
</dbReference>
<evidence type="ECO:0000256" key="2">
    <source>
        <dbReference type="ARBA" id="ARBA00022574"/>
    </source>
</evidence>
<dbReference type="EMBL" id="JAHUTI010088628">
    <property type="protein sequence ID" value="MED6260101.1"/>
    <property type="molecule type" value="Genomic_DNA"/>
</dbReference>
<dbReference type="PANTHER" id="PTHR19918:SF3">
    <property type="entry name" value="CELL DIVISION CYCLE PROTEIN 20 HOMOLOG"/>
    <property type="match status" value="1"/>
</dbReference>
<accession>A0ABU7CD66</accession>
<dbReference type="InterPro" id="IPR015943">
    <property type="entry name" value="WD40/YVTN_repeat-like_dom_sf"/>
</dbReference>
<organism evidence="7 8">
    <name type="scientific">Ataeniobius toweri</name>
    <dbReference type="NCBI Taxonomy" id="208326"/>
    <lineage>
        <taxon>Eukaryota</taxon>
        <taxon>Metazoa</taxon>
        <taxon>Chordata</taxon>
        <taxon>Craniata</taxon>
        <taxon>Vertebrata</taxon>
        <taxon>Euteleostomi</taxon>
        <taxon>Actinopterygii</taxon>
        <taxon>Neopterygii</taxon>
        <taxon>Teleostei</taxon>
        <taxon>Neoteleostei</taxon>
        <taxon>Acanthomorphata</taxon>
        <taxon>Ovalentaria</taxon>
        <taxon>Atherinomorphae</taxon>
        <taxon>Cyprinodontiformes</taxon>
        <taxon>Goodeidae</taxon>
        <taxon>Ataeniobius</taxon>
    </lineage>
</organism>